<evidence type="ECO:0000313" key="3">
    <source>
        <dbReference type="EMBL" id="KXB77885.1"/>
    </source>
</evidence>
<dbReference type="OrthoDB" id="1013115at2"/>
<dbReference type="PATRIC" id="fig|322095.3.peg.351"/>
<dbReference type="RefSeq" id="WP_060934899.1">
    <property type="nucleotide sequence ID" value="NZ_KQ960414.1"/>
</dbReference>
<evidence type="ECO:0000256" key="2">
    <source>
        <dbReference type="SAM" id="SignalP"/>
    </source>
</evidence>
<keyword evidence="4" id="KW-1185">Reference proteome</keyword>
<gene>
    <name evidence="3" type="ORF">HMPREF3185_00355</name>
</gene>
<feature type="compositionally biased region" description="Basic and acidic residues" evidence="1">
    <location>
        <begin position="28"/>
        <end position="41"/>
    </location>
</feature>
<dbReference type="SUPFAM" id="SSF52058">
    <property type="entry name" value="L domain-like"/>
    <property type="match status" value="1"/>
</dbReference>
<name>A0A134BD74_9PORP</name>
<feature type="signal peptide" evidence="2">
    <location>
        <begin position="1"/>
        <end position="21"/>
    </location>
</feature>
<dbReference type="InterPro" id="IPR032675">
    <property type="entry name" value="LRR_dom_sf"/>
</dbReference>
<organism evidence="3 4">
    <name type="scientific">Porphyromonas somerae</name>
    <dbReference type="NCBI Taxonomy" id="322095"/>
    <lineage>
        <taxon>Bacteria</taxon>
        <taxon>Pseudomonadati</taxon>
        <taxon>Bacteroidota</taxon>
        <taxon>Bacteroidia</taxon>
        <taxon>Bacteroidales</taxon>
        <taxon>Porphyromonadaceae</taxon>
        <taxon>Porphyromonas</taxon>
    </lineage>
</organism>
<evidence type="ECO:0000256" key="1">
    <source>
        <dbReference type="SAM" id="MobiDB-lite"/>
    </source>
</evidence>
<dbReference type="PROSITE" id="PS51257">
    <property type="entry name" value="PROKAR_LIPOPROTEIN"/>
    <property type="match status" value="1"/>
</dbReference>
<dbReference type="Proteomes" id="UP000070224">
    <property type="component" value="Unassembled WGS sequence"/>
</dbReference>
<feature type="chain" id="PRO_5007462551" description="Leucine Rich repeat-containing domain protein" evidence="2">
    <location>
        <begin position="22"/>
        <end position="325"/>
    </location>
</feature>
<protein>
    <recommendedName>
        <fullName evidence="5">Leucine Rich repeat-containing domain protein</fullName>
    </recommendedName>
</protein>
<proteinExistence type="predicted"/>
<dbReference type="Pfam" id="PF13306">
    <property type="entry name" value="LRR_5"/>
    <property type="match status" value="1"/>
</dbReference>
<dbReference type="PANTHER" id="PTHR45661:SF3">
    <property type="entry name" value="IG-LIKE DOMAIN-CONTAINING PROTEIN"/>
    <property type="match status" value="1"/>
</dbReference>
<comment type="caution">
    <text evidence="3">The sequence shown here is derived from an EMBL/GenBank/DDBJ whole genome shotgun (WGS) entry which is preliminary data.</text>
</comment>
<dbReference type="STRING" id="322095.HMPREF3185_00355"/>
<dbReference type="PANTHER" id="PTHR45661">
    <property type="entry name" value="SURFACE ANTIGEN"/>
    <property type="match status" value="1"/>
</dbReference>
<dbReference type="Gene3D" id="3.80.10.10">
    <property type="entry name" value="Ribonuclease Inhibitor"/>
    <property type="match status" value="1"/>
</dbReference>
<accession>A0A134BD74</accession>
<dbReference type="AlphaFoldDB" id="A0A134BD74"/>
<dbReference type="Gene3D" id="3.40.50.12480">
    <property type="match status" value="1"/>
</dbReference>
<reference evidence="4" key="1">
    <citation type="submission" date="2016-01" db="EMBL/GenBank/DDBJ databases">
        <authorList>
            <person name="Mitreva M."/>
            <person name="Pepin K.H."/>
            <person name="Mihindukulasuriya K.A."/>
            <person name="Fulton R."/>
            <person name="Fronick C."/>
            <person name="O'Laughlin M."/>
            <person name="Miner T."/>
            <person name="Herter B."/>
            <person name="Rosa B.A."/>
            <person name="Cordes M."/>
            <person name="Tomlinson C."/>
            <person name="Wollam A."/>
            <person name="Palsikar V.B."/>
            <person name="Mardis E.R."/>
            <person name="Wilson R.K."/>
        </authorList>
    </citation>
    <scope>NUCLEOTIDE SEQUENCE [LARGE SCALE GENOMIC DNA]</scope>
    <source>
        <strain evidence="4">KA00683</strain>
    </source>
</reference>
<dbReference type="InterPro" id="IPR053139">
    <property type="entry name" value="Surface_bspA-like"/>
</dbReference>
<evidence type="ECO:0008006" key="5">
    <source>
        <dbReference type="Google" id="ProtNLM"/>
    </source>
</evidence>
<dbReference type="EMBL" id="LSDK01000023">
    <property type="protein sequence ID" value="KXB77885.1"/>
    <property type="molecule type" value="Genomic_DNA"/>
</dbReference>
<feature type="region of interest" description="Disordered" evidence="1">
    <location>
        <begin position="25"/>
        <end position="67"/>
    </location>
</feature>
<evidence type="ECO:0000313" key="4">
    <source>
        <dbReference type="Proteomes" id="UP000070224"/>
    </source>
</evidence>
<sequence length="325" mass="35798">MNYKKLLPLCAIALLTSAAFTACSTDTPKTEKTDGKKDPHTDGSTGATKKPGTPVTPTPTDPKENLPALREGEIRVAVPQAGGLEAALKGKDLSKVRILLLTSGAINQADCDFIRYQMKALEELDISRVAFGVSDDEYGLKDNKSLKKIIAPATLRRTADGWFSYTRAEEIIFPGDKLRIFGGALFNERAKKITLPESVEVILANAFWNNNKMESITLPSKIKVIPARCFYFCKSLKSIDIPAAVTEIQEDAFAECIQLERITFLGEAPALSKGKNGQTLSPFASVVWEADGQRKCVIRVPKGKTESFLEKWQWSADKASRFEEY</sequence>
<keyword evidence="2" id="KW-0732">Signal</keyword>
<dbReference type="InterPro" id="IPR026906">
    <property type="entry name" value="LRR_5"/>
</dbReference>